<organism evidence="12 13">
    <name type="scientific">Candidatus Segetimicrobium genomatis</name>
    <dbReference type="NCBI Taxonomy" id="2569760"/>
    <lineage>
        <taxon>Bacteria</taxon>
        <taxon>Bacillati</taxon>
        <taxon>Candidatus Sysuimicrobiota</taxon>
        <taxon>Candidatus Sysuimicrobiia</taxon>
        <taxon>Candidatus Sysuimicrobiales</taxon>
        <taxon>Candidatus Segetimicrobiaceae</taxon>
        <taxon>Candidatus Segetimicrobium</taxon>
    </lineage>
</organism>
<evidence type="ECO:0000256" key="9">
    <source>
        <dbReference type="ARBA" id="ARBA00048968"/>
    </source>
</evidence>
<dbReference type="GO" id="GO:0016787">
    <property type="term" value="F:hydrolase activity"/>
    <property type="evidence" value="ECO:0007669"/>
    <property type="project" value="UniProtKB-KW"/>
</dbReference>
<name>A0A537LGF4_9BACT</name>
<evidence type="ECO:0000256" key="8">
    <source>
        <dbReference type="ARBA" id="ARBA00047989"/>
    </source>
</evidence>
<dbReference type="SUPFAM" id="SSF64438">
    <property type="entry name" value="CNF1/YfiH-like putative cysteine hydrolases"/>
    <property type="match status" value="1"/>
</dbReference>
<evidence type="ECO:0000256" key="7">
    <source>
        <dbReference type="ARBA" id="ARBA00022833"/>
    </source>
</evidence>
<evidence type="ECO:0000256" key="2">
    <source>
        <dbReference type="ARBA" id="ARBA00003215"/>
    </source>
</evidence>
<comment type="catalytic activity">
    <reaction evidence="1">
        <text>inosine + phosphate = alpha-D-ribose 1-phosphate + hypoxanthine</text>
        <dbReference type="Rhea" id="RHEA:27646"/>
        <dbReference type="ChEBI" id="CHEBI:17368"/>
        <dbReference type="ChEBI" id="CHEBI:17596"/>
        <dbReference type="ChEBI" id="CHEBI:43474"/>
        <dbReference type="ChEBI" id="CHEBI:57720"/>
        <dbReference type="EC" id="2.4.2.1"/>
    </reaction>
    <physiologicalReaction direction="left-to-right" evidence="1">
        <dbReference type="Rhea" id="RHEA:27647"/>
    </physiologicalReaction>
</comment>
<dbReference type="Proteomes" id="UP000318661">
    <property type="component" value="Unassembled WGS sequence"/>
</dbReference>
<protein>
    <recommendedName>
        <fullName evidence="11">Purine nucleoside phosphorylase</fullName>
    </recommendedName>
</protein>
<dbReference type="GO" id="GO:0005507">
    <property type="term" value="F:copper ion binding"/>
    <property type="evidence" value="ECO:0007669"/>
    <property type="project" value="TreeGrafter"/>
</dbReference>
<evidence type="ECO:0000256" key="11">
    <source>
        <dbReference type="RuleBase" id="RU361274"/>
    </source>
</evidence>
<dbReference type="EMBL" id="VBAJ01000197">
    <property type="protein sequence ID" value="TMJ07075.1"/>
    <property type="molecule type" value="Genomic_DNA"/>
</dbReference>
<comment type="catalytic activity">
    <reaction evidence="10">
        <text>S-methyl-5'-thioadenosine + phosphate = 5-(methylsulfanyl)-alpha-D-ribose 1-phosphate + adenine</text>
        <dbReference type="Rhea" id="RHEA:11852"/>
        <dbReference type="ChEBI" id="CHEBI:16708"/>
        <dbReference type="ChEBI" id="CHEBI:17509"/>
        <dbReference type="ChEBI" id="CHEBI:43474"/>
        <dbReference type="ChEBI" id="CHEBI:58533"/>
        <dbReference type="EC" id="2.4.2.28"/>
    </reaction>
    <physiologicalReaction direction="left-to-right" evidence="10">
        <dbReference type="Rhea" id="RHEA:11853"/>
    </physiologicalReaction>
</comment>
<evidence type="ECO:0000256" key="4">
    <source>
        <dbReference type="ARBA" id="ARBA00022679"/>
    </source>
</evidence>
<dbReference type="Gene3D" id="3.60.140.10">
    <property type="entry name" value="CNF1/YfiH-like putative cysteine hydrolases"/>
    <property type="match status" value="1"/>
</dbReference>
<sequence length="264" mass="28616">MSVPRLLFSHHLRACGIRHAFTTRIGGYSRGPYASLNLGRSVEDDPRAVARNRALVLTTLGLEGAHEVEAAQVHGAVVAVVGRAEAGRLIDGADGLVTADPGTVLAMHAADCVPLLLADPRRRVVAAVHAGWRGTAAGVSLEAVTVMADRYQCRPEDLRAAIGPCIGPCHYEVDEPVMARLRRWPWWEEVAASNPRGRWQLDLRAANRRQLVDAGVPVQQIETLDWCTFEHPELFYSFRRDGATGRNAAIVALESSAGGPPPSW</sequence>
<dbReference type="PANTHER" id="PTHR30616:SF2">
    <property type="entry name" value="PURINE NUCLEOSIDE PHOSPHORYLASE LACC1"/>
    <property type="match status" value="1"/>
</dbReference>
<evidence type="ECO:0000313" key="13">
    <source>
        <dbReference type="Proteomes" id="UP000318661"/>
    </source>
</evidence>
<comment type="caution">
    <text evidence="12">The sequence shown here is derived from an EMBL/GenBank/DDBJ whole genome shotgun (WGS) entry which is preliminary data.</text>
</comment>
<dbReference type="GO" id="GO:0017061">
    <property type="term" value="F:S-methyl-5-thioadenosine phosphorylase activity"/>
    <property type="evidence" value="ECO:0007669"/>
    <property type="project" value="UniProtKB-EC"/>
</dbReference>
<keyword evidence="4" id="KW-0808">Transferase</keyword>
<proteinExistence type="inferred from homology"/>
<dbReference type="InterPro" id="IPR011324">
    <property type="entry name" value="Cytotoxic_necrot_fac-like_cat"/>
</dbReference>
<comment type="similarity">
    <text evidence="3 11">Belongs to the purine nucleoside phosphorylase YfiH/LACC1 family.</text>
</comment>
<dbReference type="CDD" id="cd16833">
    <property type="entry name" value="YfiH"/>
    <property type="match status" value="1"/>
</dbReference>
<dbReference type="Pfam" id="PF02578">
    <property type="entry name" value="Cu-oxidase_4"/>
    <property type="match status" value="1"/>
</dbReference>
<evidence type="ECO:0000256" key="6">
    <source>
        <dbReference type="ARBA" id="ARBA00022801"/>
    </source>
</evidence>
<dbReference type="InterPro" id="IPR003730">
    <property type="entry name" value="Cu_polyphenol_OxRdtase"/>
</dbReference>
<evidence type="ECO:0000256" key="3">
    <source>
        <dbReference type="ARBA" id="ARBA00007353"/>
    </source>
</evidence>
<evidence type="ECO:0000256" key="1">
    <source>
        <dbReference type="ARBA" id="ARBA00000553"/>
    </source>
</evidence>
<evidence type="ECO:0000256" key="5">
    <source>
        <dbReference type="ARBA" id="ARBA00022723"/>
    </source>
</evidence>
<dbReference type="PANTHER" id="PTHR30616">
    <property type="entry name" value="UNCHARACTERIZED PROTEIN YFIH"/>
    <property type="match status" value="1"/>
</dbReference>
<accession>A0A537LGF4</accession>
<keyword evidence="5" id="KW-0479">Metal-binding</keyword>
<comment type="function">
    <text evidence="2">Purine nucleoside enzyme that catalyzes the phosphorolysis of adenosine and inosine nucleosides, yielding D-ribose 1-phosphate and the respective free bases, adenine and hypoxanthine. Also catalyzes the phosphorolysis of S-methyl-5'-thioadenosine into adenine and S-methyl-5-thio-alpha-D-ribose 1-phosphate. Also has adenosine deaminase activity.</text>
</comment>
<evidence type="ECO:0000313" key="12">
    <source>
        <dbReference type="EMBL" id="TMJ07075.1"/>
    </source>
</evidence>
<keyword evidence="6" id="KW-0378">Hydrolase</keyword>
<comment type="catalytic activity">
    <reaction evidence="8">
        <text>adenosine + H2O + H(+) = inosine + NH4(+)</text>
        <dbReference type="Rhea" id="RHEA:24408"/>
        <dbReference type="ChEBI" id="CHEBI:15377"/>
        <dbReference type="ChEBI" id="CHEBI:15378"/>
        <dbReference type="ChEBI" id="CHEBI:16335"/>
        <dbReference type="ChEBI" id="CHEBI:17596"/>
        <dbReference type="ChEBI" id="CHEBI:28938"/>
        <dbReference type="EC" id="3.5.4.4"/>
    </reaction>
    <physiologicalReaction direction="left-to-right" evidence="8">
        <dbReference type="Rhea" id="RHEA:24409"/>
    </physiologicalReaction>
</comment>
<reference evidence="12 13" key="1">
    <citation type="journal article" date="2019" name="Nat. Microbiol.">
        <title>Mediterranean grassland soil C-N compound turnover is dependent on rainfall and depth, and is mediated by genomically divergent microorganisms.</title>
        <authorList>
            <person name="Diamond S."/>
            <person name="Andeer P.F."/>
            <person name="Li Z."/>
            <person name="Crits-Christoph A."/>
            <person name="Burstein D."/>
            <person name="Anantharaman K."/>
            <person name="Lane K.R."/>
            <person name="Thomas B.C."/>
            <person name="Pan C."/>
            <person name="Northen T.R."/>
            <person name="Banfield J.F."/>
        </authorList>
    </citation>
    <scope>NUCLEOTIDE SEQUENCE [LARGE SCALE GENOMIC DNA]</scope>
    <source>
        <strain evidence="12">NP_2</strain>
    </source>
</reference>
<dbReference type="AlphaFoldDB" id="A0A537LGF4"/>
<evidence type="ECO:0000256" key="10">
    <source>
        <dbReference type="ARBA" id="ARBA00049893"/>
    </source>
</evidence>
<dbReference type="NCBIfam" id="TIGR00726">
    <property type="entry name" value="peptidoglycan editing factor PgeF"/>
    <property type="match status" value="1"/>
</dbReference>
<keyword evidence="7" id="KW-0862">Zinc</keyword>
<gene>
    <name evidence="12" type="primary">pgeF</name>
    <name evidence="12" type="ORF">E6G99_07925</name>
</gene>
<comment type="catalytic activity">
    <reaction evidence="9">
        <text>adenosine + phosphate = alpha-D-ribose 1-phosphate + adenine</text>
        <dbReference type="Rhea" id="RHEA:27642"/>
        <dbReference type="ChEBI" id="CHEBI:16335"/>
        <dbReference type="ChEBI" id="CHEBI:16708"/>
        <dbReference type="ChEBI" id="CHEBI:43474"/>
        <dbReference type="ChEBI" id="CHEBI:57720"/>
        <dbReference type="EC" id="2.4.2.1"/>
    </reaction>
    <physiologicalReaction direction="left-to-right" evidence="9">
        <dbReference type="Rhea" id="RHEA:27643"/>
    </physiologicalReaction>
</comment>
<dbReference type="InterPro" id="IPR038371">
    <property type="entry name" value="Cu_polyphenol_OxRdtase_sf"/>
</dbReference>